<evidence type="ECO:0008006" key="3">
    <source>
        <dbReference type="Google" id="ProtNLM"/>
    </source>
</evidence>
<dbReference type="GO" id="GO:0016491">
    <property type="term" value="F:oxidoreductase activity"/>
    <property type="evidence" value="ECO:0007669"/>
    <property type="project" value="TreeGrafter"/>
</dbReference>
<dbReference type="InterPro" id="IPR004155">
    <property type="entry name" value="PBS_lyase_HEAT"/>
</dbReference>
<dbReference type="OrthoDB" id="9805351at2"/>
<dbReference type="InterPro" id="IPR016024">
    <property type="entry name" value="ARM-type_fold"/>
</dbReference>
<organism evidence="1 2">
    <name type="scientific">Uabimicrobium amorphum</name>
    <dbReference type="NCBI Taxonomy" id="2596890"/>
    <lineage>
        <taxon>Bacteria</taxon>
        <taxon>Pseudomonadati</taxon>
        <taxon>Planctomycetota</taxon>
        <taxon>Candidatus Uabimicrobiia</taxon>
        <taxon>Candidatus Uabimicrobiales</taxon>
        <taxon>Candidatus Uabimicrobiaceae</taxon>
        <taxon>Candidatus Uabimicrobium</taxon>
    </lineage>
</organism>
<reference evidence="1 2" key="1">
    <citation type="submission" date="2019-08" db="EMBL/GenBank/DDBJ databases">
        <title>Complete genome sequence of Candidatus Uab amorphum.</title>
        <authorList>
            <person name="Shiratori T."/>
            <person name="Suzuki S."/>
            <person name="Kakizawa Y."/>
            <person name="Ishida K."/>
        </authorList>
    </citation>
    <scope>NUCLEOTIDE SEQUENCE [LARGE SCALE GENOMIC DNA]</scope>
    <source>
        <strain evidence="1 2">SRT547</strain>
    </source>
</reference>
<dbReference type="EMBL" id="AP019860">
    <property type="protein sequence ID" value="BBM82766.1"/>
    <property type="molecule type" value="Genomic_DNA"/>
</dbReference>
<name>A0A5S9IJT4_UABAM</name>
<dbReference type="PANTHER" id="PTHR12697">
    <property type="entry name" value="PBS LYASE HEAT-LIKE PROTEIN"/>
    <property type="match status" value="1"/>
</dbReference>
<dbReference type="PANTHER" id="PTHR12697:SF5">
    <property type="entry name" value="DEOXYHYPUSINE HYDROXYLASE"/>
    <property type="match status" value="1"/>
</dbReference>
<sequence>MPKYIKMLLLFTFVITVIVFTVLPSLSQISYPSFEGYIHDLSSSSARAKRHALHRIFYYVGSSNASSRYQDIEEKVVPLLQDEDVYVRLDAFKTLKIMNSTHSEILPAITKSLQGDHERLCIHAVDLISGKIPPQLEKLLVVNLENANWRIRRGCAKALANLDTISPISIPSVLKALKDDYSVVRAFAARSLGNLSVLSEATKIELTKCLQDEKQLVVLFAADSLSKHNVEFSSPWKEKVQKLQSFVEDCLPLLLVREKILWKRHEILFKASIKEEWVPFCMSQLMSRGDTNLKFLESLLLRLFDKTCSENYVLDLLELFPRLGRSQSSTMAYDIVEKMGEKTTPYLLNILKTNKDSFMRFYAAQCLQMERGEHLESLLSLAKSENDNQIREIYYSKIAQLKINLEKKAHILMEALNDPDYNVRVSIARSSQFLDWKEHKTTICKKLQSIINNTTIPYEKNVMEYVLQTIEQNTFSKNKIMDK</sequence>
<dbReference type="KEGG" id="uam:UABAM_01109"/>
<proteinExistence type="predicted"/>
<evidence type="ECO:0000313" key="2">
    <source>
        <dbReference type="Proteomes" id="UP000326354"/>
    </source>
</evidence>
<dbReference type="Pfam" id="PF13646">
    <property type="entry name" value="HEAT_2"/>
    <property type="match status" value="1"/>
</dbReference>
<keyword evidence="2" id="KW-1185">Reference proteome</keyword>
<dbReference type="RefSeq" id="WP_151966999.1">
    <property type="nucleotide sequence ID" value="NZ_AP019860.1"/>
</dbReference>
<dbReference type="AlphaFoldDB" id="A0A5S9IJT4"/>
<evidence type="ECO:0000313" key="1">
    <source>
        <dbReference type="EMBL" id="BBM82766.1"/>
    </source>
</evidence>
<protein>
    <recommendedName>
        <fullName evidence="3">HEAT repeat domain-containing protein</fullName>
    </recommendedName>
</protein>
<dbReference type="InterPro" id="IPR011989">
    <property type="entry name" value="ARM-like"/>
</dbReference>
<accession>A0A5S9IJT4</accession>
<dbReference type="SMART" id="SM00567">
    <property type="entry name" value="EZ_HEAT"/>
    <property type="match status" value="3"/>
</dbReference>
<dbReference type="Proteomes" id="UP000326354">
    <property type="component" value="Chromosome"/>
</dbReference>
<dbReference type="Gene3D" id="1.25.10.10">
    <property type="entry name" value="Leucine-rich Repeat Variant"/>
    <property type="match status" value="1"/>
</dbReference>
<gene>
    <name evidence="1" type="ORF">UABAM_01109</name>
</gene>
<dbReference type="SUPFAM" id="SSF48371">
    <property type="entry name" value="ARM repeat"/>
    <property type="match status" value="1"/>
</dbReference>